<dbReference type="InterPro" id="IPR051430">
    <property type="entry name" value="Fungal_TF_Env_Response"/>
</dbReference>
<keyword evidence="4" id="KW-0238">DNA-binding</keyword>
<reference evidence="9" key="1">
    <citation type="journal article" date="2021" name="Nat. Commun.">
        <title>Genetic determinants of endophytism in the Arabidopsis root mycobiome.</title>
        <authorList>
            <person name="Mesny F."/>
            <person name="Miyauchi S."/>
            <person name="Thiergart T."/>
            <person name="Pickel B."/>
            <person name="Atanasova L."/>
            <person name="Karlsson M."/>
            <person name="Huettel B."/>
            <person name="Barry K.W."/>
            <person name="Haridas S."/>
            <person name="Chen C."/>
            <person name="Bauer D."/>
            <person name="Andreopoulos W."/>
            <person name="Pangilinan J."/>
            <person name="LaButti K."/>
            <person name="Riley R."/>
            <person name="Lipzen A."/>
            <person name="Clum A."/>
            <person name="Drula E."/>
            <person name="Henrissat B."/>
            <person name="Kohler A."/>
            <person name="Grigoriev I.V."/>
            <person name="Martin F.M."/>
            <person name="Hacquard S."/>
        </authorList>
    </citation>
    <scope>NUCLEOTIDE SEQUENCE</scope>
    <source>
        <strain evidence="9">MPI-SDFR-AT-0068</strain>
    </source>
</reference>
<evidence type="ECO:0000256" key="2">
    <source>
        <dbReference type="ARBA" id="ARBA00022833"/>
    </source>
</evidence>
<dbReference type="GO" id="GO:0000978">
    <property type="term" value="F:RNA polymerase II cis-regulatory region sequence-specific DNA binding"/>
    <property type="evidence" value="ECO:0007669"/>
    <property type="project" value="TreeGrafter"/>
</dbReference>
<dbReference type="EMBL" id="JAGPXF010000002">
    <property type="protein sequence ID" value="KAH7257881.1"/>
    <property type="molecule type" value="Genomic_DNA"/>
</dbReference>
<comment type="caution">
    <text evidence="9">The sequence shown here is derived from an EMBL/GenBank/DDBJ whole genome shotgun (WGS) entry which is preliminary data.</text>
</comment>
<evidence type="ECO:0000256" key="6">
    <source>
        <dbReference type="ARBA" id="ARBA00023242"/>
    </source>
</evidence>
<feature type="region of interest" description="Disordered" evidence="7">
    <location>
        <begin position="101"/>
        <end position="137"/>
    </location>
</feature>
<evidence type="ECO:0000256" key="4">
    <source>
        <dbReference type="ARBA" id="ARBA00023125"/>
    </source>
</evidence>
<dbReference type="GO" id="GO:0008270">
    <property type="term" value="F:zinc ion binding"/>
    <property type="evidence" value="ECO:0007669"/>
    <property type="project" value="InterPro"/>
</dbReference>
<evidence type="ECO:0000256" key="1">
    <source>
        <dbReference type="ARBA" id="ARBA00022723"/>
    </source>
</evidence>
<keyword evidence="3" id="KW-0805">Transcription regulation</keyword>
<sequence length="719" mass="79707">MDPGPALRCVYNNHPTNRSSVSMDQPAMHMQQHESLASLGLSQAHSNSHEQLMLGADAFEGRAQDLDLFNLDVAPMSDHVPIEFVDMDFFDLAEVSHSKSTSTESFSSLPHGSARSSSWTTSSLPSTMTGSSSTSMQSLLYPSETVQSRGSVSQADERDYTEFNDQHNDWYLPLSQCRKLSFLTEILASENISPTPDTESVRPLFEKFKRLKKTVEEHHGNKTLIDNWSTSQTVAWDVLPPRSTCDALLDSYIRTFESVLRIFHVPSFLRDYEHFWETSTSPSGDIDDTFACKLLLAIALGSTTLVPTESHPDQFPSLGEQASRWILYVKEWLARQTVKGMRADLSMAQIACLLALTRHTHSQDVAPIGVGWLSGGHDLTHIAVQLGLHREPRARSPNMSAKEAEIRRRLWATMLELSLQVAIDKGLPAPIAPESYDCEPPSSIADSDLYLGVEPQGVTSASVLTLLAQTQRLRLRILQLANAPGSSKTYQECHSLAAELNKACSTGLETLRSTCQTPPSDFQIKLVDFFTRPFVLALHEPFAEQAGTKPEYYYSRRMRMEISAQLLTPTKDHRAYEALLAQGHGHFQFVHRQATNSLCLDLIQEHEASSFPSLDTSCHRDLLQLLSGSVDAFQRRVRATGGAESTSEYMLFSCAAAYLEALQHGYGESDVDEKILAAVKTGLSFCCDVMDLQRRRGSSVMSRCGDAQGASEAGQLWMG</sequence>
<keyword evidence="1" id="KW-0479">Metal-binding</keyword>
<evidence type="ECO:0000256" key="3">
    <source>
        <dbReference type="ARBA" id="ARBA00023015"/>
    </source>
</evidence>
<dbReference type="OrthoDB" id="4337792at2759"/>
<keyword evidence="10" id="KW-1185">Reference proteome</keyword>
<name>A0A8K0S7R9_9HYPO</name>
<dbReference type="InterPro" id="IPR007219">
    <property type="entry name" value="XnlR_reg_dom"/>
</dbReference>
<evidence type="ECO:0000256" key="5">
    <source>
        <dbReference type="ARBA" id="ARBA00023163"/>
    </source>
</evidence>
<dbReference type="AlphaFoldDB" id="A0A8K0S7R9"/>
<proteinExistence type="predicted"/>
<feature type="domain" description="Xylanolytic transcriptional activator regulatory" evidence="8">
    <location>
        <begin position="249"/>
        <end position="446"/>
    </location>
</feature>
<dbReference type="GO" id="GO:0001228">
    <property type="term" value="F:DNA-binding transcription activator activity, RNA polymerase II-specific"/>
    <property type="evidence" value="ECO:0007669"/>
    <property type="project" value="TreeGrafter"/>
</dbReference>
<evidence type="ECO:0000313" key="9">
    <source>
        <dbReference type="EMBL" id="KAH7257881.1"/>
    </source>
</evidence>
<gene>
    <name evidence="9" type="ORF">BKA59DRAFT_491362</name>
</gene>
<feature type="compositionally biased region" description="Polar residues" evidence="7">
    <location>
        <begin position="13"/>
        <end position="23"/>
    </location>
</feature>
<keyword evidence="2" id="KW-0862">Zinc</keyword>
<evidence type="ECO:0000259" key="8">
    <source>
        <dbReference type="Pfam" id="PF04082"/>
    </source>
</evidence>
<dbReference type="GO" id="GO:0005634">
    <property type="term" value="C:nucleus"/>
    <property type="evidence" value="ECO:0007669"/>
    <property type="project" value="TreeGrafter"/>
</dbReference>
<dbReference type="CDD" id="cd12148">
    <property type="entry name" value="fungal_TF_MHR"/>
    <property type="match status" value="1"/>
</dbReference>
<protein>
    <recommendedName>
        <fullName evidence="8">Xylanolytic transcriptional activator regulatory domain-containing protein</fullName>
    </recommendedName>
</protein>
<evidence type="ECO:0000256" key="7">
    <source>
        <dbReference type="SAM" id="MobiDB-lite"/>
    </source>
</evidence>
<dbReference type="Proteomes" id="UP000813427">
    <property type="component" value="Unassembled WGS sequence"/>
</dbReference>
<organism evidence="9 10">
    <name type="scientific">Fusarium tricinctum</name>
    <dbReference type="NCBI Taxonomy" id="61284"/>
    <lineage>
        <taxon>Eukaryota</taxon>
        <taxon>Fungi</taxon>
        <taxon>Dikarya</taxon>
        <taxon>Ascomycota</taxon>
        <taxon>Pezizomycotina</taxon>
        <taxon>Sordariomycetes</taxon>
        <taxon>Hypocreomycetidae</taxon>
        <taxon>Hypocreales</taxon>
        <taxon>Nectriaceae</taxon>
        <taxon>Fusarium</taxon>
        <taxon>Fusarium tricinctum species complex</taxon>
    </lineage>
</organism>
<keyword evidence="5" id="KW-0804">Transcription</keyword>
<dbReference type="PANTHER" id="PTHR31944">
    <property type="entry name" value="HEME-RESPONSIVE ZINC FINGER TRANSCRIPTION FACTOR HAP1"/>
    <property type="match status" value="1"/>
</dbReference>
<accession>A0A8K0S7R9</accession>
<dbReference type="GO" id="GO:0006351">
    <property type="term" value="P:DNA-templated transcription"/>
    <property type="evidence" value="ECO:0007669"/>
    <property type="project" value="InterPro"/>
</dbReference>
<dbReference type="Pfam" id="PF04082">
    <property type="entry name" value="Fungal_trans"/>
    <property type="match status" value="1"/>
</dbReference>
<evidence type="ECO:0000313" key="10">
    <source>
        <dbReference type="Proteomes" id="UP000813427"/>
    </source>
</evidence>
<dbReference type="PANTHER" id="PTHR31944:SF129">
    <property type="entry name" value="ASPYRIDONES CLUSTER REGULATOR APDR-RELATED"/>
    <property type="match status" value="1"/>
</dbReference>
<keyword evidence="6" id="KW-0539">Nucleus</keyword>
<feature type="region of interest" description="Disordered" evidence="7">
    <location>
        <begin position="13"/>
        <end position="33"/>
    </location>
</feature>